<dbReference type="EMBL" id="QKKF02022824">
    <property type="protein sequence ID" value="RZF38100.1"/>
    <property type="molecule type" value="Genomic_DNA"/>
</dbReference>
<evidence type="ECO:0000313" key="2">
    <source>
        <dbReference type="Proteomes" id="UP000291343"/>
    </source>
</evidence>
<organism evidence="1 2">
    <name type="scientific">Laodelphax striatellus</name>
    <name type="common">Small brown planthopper</name>
    <name type="synonym">Delphax striatella</name>
    <dbReference type="NCBI Taxonomy" id="195883"/>
    <lineage>
        <taxon>Eukaryota</taxon>
        <taxon>Metazoa</taxon>
        <taxon>Ecdysozoa</taxon>
        <taxon>Arthropoda</taxon>
        <taxon>Hexapoda</taxon>
        <taxon>Insecta</taxon>
        <taxon>Pterygota</taxon>
        <taxon>Neoptera</taxon>
        <taxon>Paraneoptera</taxon>
        <taxon>Hemiptera</taxon>
        <taxon>Auchenorrhyncha</taxon>
        <taxon>Fulgoroidea</taxon>
        <taxon>Delphacidae</taxon>
        <taxon>Criomorphinae</taxon>
        <taxon>Laodelphax</taxon>
    </lineage>
</organism>
<sequence length="74" mass="8451">MRVPMISGEQPEKMGQLRHLKVLKAKINSLKSVPIELFKLKQIIHLDLSENSLEEIHEGLGDLVTLQTLVFYLV</sequence>
<dbReference type="Pfam" id="PF13855">
    <property type="entry name" value="LRR_8"/>
    <property type="match status" value="1"/>
</dbReference>
<comment type="caution">
    <text evidence="1">The sequence shown here is derived from an EMBL/GenBank/DDBJ whole genome shotgun (WGS) entry which is preliminary data.</text>
</comment>
<dbReference type="Proteomes" id="UP000291343">
    <property type="component" value="Unassembled WGS sequence"/>
</dbReference>
<accession>A0A482WYJ4</accession>
<dbReference type="SUPFAM" id="SSF52058">
    <property type="entry name" value="L domain-like"/>
    <property type="match status" value="1"/>
</dbReference>
<dbReference type="InParanoid" id="A0A482WYJ4"/>
<keyword evidence="2" id="KW-1185">Reference proteome</keyword>
<dbReference type="SMR" id="A0A482WYJ4"/>
<name>A0A482WYJ4_LAOST</name>
<reference evidence="1 2" key="1">
    <citation type="journal article" date="2017" name="Gigascience">
        <title>Genome sequence of the small brown planthopper, Laodelphax striatellus.</title>
        <authorList>
            <person name="Zhu J."/>
            <person name="Jiang F."/>
            <person name="Wang X."/>
            <person name="Yang P."/>
            <person name="Bao Y."/>
            <person name="Zhao W."/>
            <person name="Wang W."/>
            <person name="Lu H."/>
            <person name="Wang Q."/>
            <person name="Cui N."/>
            <person name="Li J."/>
            <person name="Chen X."/>
            <person name="Luo L."/>
            <person name="Yu J."/>
            <person name="Kang L."/>
            <person name="Cui F."/>
        </authorList>
    </citation>
    <scope>NUCLEOTIDE SEQUENCE [LARGE SCALE GENOMIC DNA]</scope>
    <source>
        <strain evidence="1">Lst14</strain>
    </source>
</reference>
<dbReference type="OrthoDB" id="660555at2759"/>
<dbReference type="Gene3D" id="3.80.10.10">
    <property type="entry name" value="Ribonuclease Inhibitor"/>
    <property type="match status" value="1"/>
</dbReference>
<gene>
    <name evidence="1" type="ORF">LSTR_LSTR006499</name>
</gene>
<dbReference type="AlphaFoldDB" id="A0A482WYJ4"/>
<dbReference type="InterPro" id="IPR001611">
    <property type="entry name" value="Leu-rich_rpt"/>
</dbReference>
<dbReference type="InterPro" id="IPR032675">
    <property type="entry name" value="LRR_dom_sf"/>
</dbReference>
<proteinExistence type="predicted"/>
<protein>
    <submittedName>
        <fullName evidence="1">Uncharacterized protein</fullName>
    </submittedName>
</protein>
<evidence type="ECO:0000313" key="1">
    <source>
        <dbReference type="EMBL" id="RZF38100.1"/>
    </source>
</evidence>